<protein>
    <submittedName>
        <fullName evidence="1">Uncharacterized protein</fullName>
    </submittedName>
</protein>
<gene>
    <name evidence="1" type="ORF">BS297_01100</name>
</gene>
<proteinExistence type="predicted"/>
<reference evidence="1 2" key="1">
    <citation type="journal article" date="2017" name="Poromechanics V (2013)">
        <title>Genomic Characterization of the Arsenic-Tolerant Actinobacterium, &lt;i&gt;Rhodococcus erythropolis&lt;/i&gt; S43.</title>
        <authorList>
            <person name="Retamal-Morales G."/>
            <person name="Mehnert M."/>
            <person name="Schwabe R."/>
            <person name="Tischler D."/>
            <person name="Schloemann M."/>
            <person name="Levican G.J."/>
        </authorList>
    </citation>
    <scope>NUCLEOTIDE SEQUENCE [LARGE SCALE GENOMIC DNA]</scope>
    <source>
        <strain evidence="1 2">S43</strain>
    </source>
</reference>
<name>A0A5N5EAQ1_RHOER</name>
<dbReference type="Proteomes" id="UP000325576">
    <property type="component" value="Unassembled WGS sequence"/>
</dbReference>
<dbReference type="AlphaFoldDB" id="A0A5N5EAQ1"/>
<dbReference type="EMBL" id="MRBO01000021">
    <property type="protein sequence ID" value="KAB2587307.1"/>
    <property type="molecule type" value="Genomic_DNA"/>
</dbReference>
<comment type="caution">
    <text evidence="1">The sequence shown here is derived from an EMBL/GenBank/DDBJ whole genome shotgun (WGS) entry which is preliminary data.</text>
</comment>
<sequence length="135" mass="14055">MASSLYDKAREGFLDGSIVLTTNNIKAVLVDTSTYTPNLATHANLSDIPTPARVATSGNLTGKTVTNGVFDADDLTFAALGGASVEAIVLYKDTGTASTSRLIHYMDAGTGLPFTPNGGDLNLAWSNAANKIFKI</sequence>
<evidence type="ECO:0000313" key="2">
    <source>
        <dbReference type="Proteomes" id="UP000325576"/>
    </source>
</evidence>
<organism evidence="1 2">
    <name type="scientific">Rhodococcus erythropolis</name>
    <name type="common">Arthrobacter picolinophilus</name>
    <dbReference type="NCBI Taxonomy" id="1833"/>
    <lineage>
        <taxon>Bacteria</taxon>
        <taxon>Bacillati</taxon>
        <taxon>Actinomycetota</taxon>
        <taxon>Actinomycetes</taxon>
        <taxon>Mycobacteriales</taxon>
        <taxon>Nocardiaceae</taxon>
        <taxon>Rhodococcus</taxon>
        <taxon>Rhodococcus erythropolis group</taxon>
    </lineage>
</organism>
<accession>A0A5N5EAQ1</accession>
<evidence type="ECO:0000313" key="1">
    <source>
        <dbReference type="EMBL" id="KAB2587307.1"/>
    </source>
</evidence>